<keyword evidence="11 14" id="KW-0472">Membrane</keyword>
<dbReference type="SUPFAM" id="SSF55874">
    <property type="entry name" value="ATPase domain of HSP90 chaperone/DNA topoisomerase II/histidine kinase"/>
    <property type="match status" value="1"/>
</dbReference>
<comment type="subcellular location">
    <subcellularLocation>
        <location evidence="2">Membrane</location>
        <topology evidence="2">Multi-pass membrane protein</topology>
    </subcellularLocation>
</comment>
<sequence length="341" mass="38932">MKNKKQKGNINLYLKFTLLFLFIMLLSGLIVSLLAFIFSLISNKEMGFILRALVATTVIGVLLTFLVSRIFLREVNKLKRGMQEISEGNFDVRLDLKHPSELKSISDNFNLMAKELSATQILRNDFISNFSHELKTPIVAIRGFAKLLQNPNLSEEKRKEFLDIIFNESNRLSQLSSNILLLTKLESQGIVIEKKEYYLDEQIRQCILLLSKEWETKNISFNLGLNKINYYGNEELLQHLWINLIGNAIKFSKKDSMIKIYLEESDNEVIATIKDSGIGMDTESIKRIYDRFFQVDSNNSAYGNGLGLSIVKRIIDLSNGTINVESKIGNGTTFIITLPKD</sequence>
<evidence type="ECO:0000256" key="1">
    <source>
        <dbReference type="ARBA" id="ARBA00000085"/>
    </source>
</evidence>
<evidence type="ECO:0000256" key="8">
    <source>
        <dbReference type="ARBA" id="ARBA00022989"/>
    </source>
</evidence>
<dbReference type="InterPro" id="IPR036890">
    <property type="entry name" value="HATPase_C_sf"/>
</dbReference>
<dbReference type="Pfam" id="PF00672">
    <property type="entry name" value="HAMP"/>
    <property type="match status" value="1"/>
</dbReference>
<dbReference type="InterPro" id="IPR003661">
    <property type="entry name" value="HisK_dim/P_dom"/>
</dbReference>
<dbReference type="Pfam" id="PF00512">
    <property type="entry name" value="HisKA"/>
    <property type="match status" value="1"/>
</dbReference>
<dbReference type="PRINTS" id="PR00344">
    <property type="entry name" value="BCTRLSENSOR"/>
</dbReference>
<feature type="domain" description="HAMP" evidence="16">
    <location>
        <begin position="69"/>
        <end position="121"/>
    </location>
</feature>
<keyword evidence="5 17" id="KW-0808">Transferase</keyword>
<comment type="function">
    <text evidence="12">Member of the two-component regulatory system HssS/HssR involved in intracellular heme homeostasis and tempering of staphylococcal virulence. HssS functions as a heme sensor histidine kinase which is autophosphorylated at a histidine residue and transfers its phosphate group to an aspartate residue of HssR. HssR/HssS activates the expression of hrtAB, an efflux pump, in response to extracellular heme, hemin, hemoglobin or blood.</text>
</comment>
<dbReference type="SMART" id="SM00387">
    <property type="entry name" value="HATPase_c"/>
    <property type="match status" value="1"/>
</dbReference>
<dbReference type="FunFam" id="3.30.565.10:FF:000006">
    <property type="entry name" value="Sensor histidine kinase WalK"/>
    <property type="match status" value="1"/>
</dbReference>
<dbReference type="InterPro" id="IPR005467">
    <property type="entry name" value="His_kinase_dom"/>
</dbReference>
<evidence type="ECO:0000259" key="16">
    <source>
        <dbReference type="PROSITE" id="PS50885"/>
    </source>
</evidence>
<evidence type="ECO:0000256" key="3">
    <source>
        <dbReference type="ARBA" id="ARBA00012438"/>
    </source>
</evidence>
<evidence type="ECO:0000313" key="17">
    <source>
        <dbReference type="EMBL" id="VEU79836.1"/>
    </source>
</evidence>
<dbReference type="CDD" id="cd00082">
    <property type="entry name" value="HisKA"/>
    <property type="match status" value="1"/>
</dbReference>
<dbReference type="InterPro" id="IPR003660">
    <property type="entry name" value="HAMP_dom"/>
</dbReference>
<feature type="transmembrane region" description="Helical" evidence="14">
    <location>
        <begin position="12"/>
        <end position="42"/>
    </location>
</feature>
<dbReference type="FunFam" id="1.10.287.130:FF:000001">
    <property type="entry name" value="Two-component sensor histidine kinase"/>
    <property type="match status" value="1"/>
</dbReference>
<dbReference type="GO" id="GO:0005886">
    <property type="term" value="C:plasma membrane"/>
    <property type="evidence" value="ECO:0007669"/>
    <property type="project" value="TreeGrafter"/>
</dbReference>
<dbReference type="SMART" id="SM00304">
    <property type="entry name" value="HAMP"/>
    <property type="match status" value="1"/>
</dbReference>
<evidence type="ECO:0000256" key="6">
    <source>
        <dbReference type="ARBA" id="ARBA00022692"/>
    </source>
</evidence>
<evidence type="ECO:0000256" key="13">
    <source>
        <dbReference type="ARBA" id="ARBA00040841"/>
    </source>
</evidence>
<keyword evidence="7" id="KW-0418">Kinase</keyword>
<comment type="catalytic activity">
    <reaction evidence="1">
        <text>ATP + protein L-histidine = ADP + protein N-phospho-L-histidine.</text>
        <dbReference type="EC" id="2.7.13.3"/>
    </reaction>
</comment>
<dbReference type="SUPFAM" id="SSF158472">
    <property type="entry name" value="HAMP domain-like"/>
    <property type="match status" value="1"/>
</dbReference>
<dbReference type="Proteomes" id="UP000289841">
    <property type="component" value="Chromosome"/>
</dbReference>
<dbReference type="GO" id="GO:0000155">
    <property type="term" value="F:phosphorelay sensor kinase activity"/>
    <property type="evidence" value="ECO:0007669"/>
    <property type="project" value="InterPro"/>
</dbReference>
<evidence type="ECO:0000256" key="5">
    <source>
        <dbReference type="ARBA" id="ARBA00022679"/>
    </source>
</evidence>
<dbReference type="Gene3D" id="3.30.565.10">
    <property type="entry name" value="Histidine kinase-like ATPase, C-terminal domain"/>
    <property type="match status" value="1"/>
</dbReference>
<evidence type="ECO:0000256" key="7">
    <source>
        <dbReference type="ARBA" id="ARBA00022777"/>
    </source>
</evidence>
<dbReference type="InterPro" id="IPR003594">
    <property type="entry name" value="HATPase_dom"/>
</dbReference>
<evidence type="ECO:0000256" key="12">
    <source>
        <dbReference type="ARBA" id="ARBA00037219"/>
    </source>
</evidence>
<evidence type="ECO:0000256" key="2">
    <source>
        <dbReference type="ARBA" id="ARBA00004141"/>
    </source>
</evidence>
<dbReference type="PANTHER" id="PTHR45528:SF11">
    <property type="entry name" value="HISTIDINE KINASE"/>
    <property type="match status" value="1"/>
</dbReference>
<dbReference type="Gene3D" id="1.10.287.130">
    <property type="match status" value="1"/>
</dbReference>
<evidence type="ECO:0000256" key="9">
    <source>
        <dbReference type="ARBA" id="ARBA00023012"/>
    </source>
</evidence>
<organism evidence="17 18">
    <name type="scientific">Haploplasma axanthum</name>
    <name type="common">Acholeplasma axanthum</name>
    <dbReference type="NCBI Taxonomy" id="29552"/>
    <lineage>
        <taxon>Bacteria</taxon>
        <taxon>Bacillati</taxon>
        <taxon>Mycoplasmatota</taxon>
        <taxon>Mollicutes</taxon>
        <taxon>Acholeplasmatales</taxon>
        <taxon>Acholeplasmataceae</taxon>
        <taxon>Haploplasma</taxon>
    </lineage>
</organism>
<dbReference type="InterPro" id="IPR004358">
    <property type="entry name" value="Sig_transdc_His_kin-like_C"/>
</dbReference>
<dbReference type="SMART" id="SM00388">
    <property type="entry name" value="HisKA"/>
    <property type="match status" value="1"/>
</dbReference>
<keyword evidence="9" id="KW-0902">Two-component regulatory system</keyword>
<accession>A0A449BBM1</accession>
<dbReference type="EMBL" id="LR215048">
    <property type="protein sequence ID" value="VEU79836.1"/>
    <property type="molecule type" value="Genomic_DNA"/>
</dbReference>
<dbReference type="KEGG" id="aaxa:NCTC10138_00189"/>
<dbReference type="InterPro" id="IPR036097">
    <property type="entry name" value="HisK_dim/P_sf"/>
</dbReference>
<evidence type="ECO:0000256" key="4">
    <source>
        <dbReference type="ARBA" id="ARBA00022553"/>
    </source>
</evidence>
<dbReference type="InterPro" id="IPR050398">
    <property type="entry name" value="HssS/ArlS-like"/>
</dbReference>
<proteinExistence type="predicted"/>
<keyword evidence="4" id="KW-0597">Phosphoprotein</keyword>
<dbReference type="RefSeq" id="WP_026390757.1">
    <property type="nucleotide sequence ID" value="NZ_LR215048.1"/>
</dbReference>
<evidence type="ECO:0000259" key="15">
    <source>
        <dbReference type="PROSITE" id="PS50109"/>
    </source>
</evidence>
<dbReference type="CDD" id="cd00075">
    <property type="entry name" value="HATPase"/>
    <property type="match status" value="1"/>
</dbReference>
<evidence type="ECO:0000256" key="10">
    <source>
        <dbReference type="ARBA" id="ARBA00023026"/>
    </source>
</evidence>
<evidence type="ECO:0000313" key="18">
    <source>
        <dbReference type="Proteomes" id="UP000289841"/>
    </source>
</evidence>
<keyword evidence="10" id="KW-0843">Virulence</keyword>
<protein>
    <recommendedName>
        <fullName evidence="13">Heme sensor protein HssS</fullName>
        <ecNumber evidence="3">2.7.13.3</ecNumber>
    </recommendedName>
</protein>
<dbReference type="PROSITE" id="PS50885">
    <property type="entry name" value="HAMP"/>
    <property type="match status" value="1"/>
</dbReference>
<dbReference type="EC" id="2.7.13.3" evidence="3"/>
<feature type="domain" description="Histidine kinase" evidence="15">
    <location>
        <begin position="129"/>
        <end position="341"/>
    </location>
</feature>
<dbReference type="STRING" id="1278311.GCA_000428705_01292"/>
<dbReference type="SUPFAM" id="SSF47384">
    <property type="entry name" value="Homodimeric domain of signal transducing histidine kinase"/>
    <property type="match status" value="1"/>
</dbReference>
<keyword evidence="6 14" id="KW-0812">Transmembrane</keyword>
<dbReference type="CDD" id="cd06225">
    <property type="entry name" value="HAMP"/>
    <property type="match status" value="1"/>
</dbReference>
<dbReference type="PROSITE" id="PS50109">
    <property type="entry name" value="HIS_KIN"/>
    <property type="match status" value="1"/>
</dbReference>
<keyword evidence="8 14" id="KW-1133">Transmembrane helix</keyword>
<reference evidence="17 18" key="1">
    <citation type="submission" date="2019-01" db="EMBL/GenBank/DDBJ databases">
        <authorList>
            <consortium name="Pathogen Informatics"/>
        </authorList>
    </citation>
    <scope>NUCLEOTIDE SEQUENCE [LARGE SCALE GENOMIC DNA]</scope>
    <source>
        <strain evidence="17 18">NCTC10138</strain>
    </source>
</reference>
<dbReference type="AlphaFoldDB" id="A0A449BBM1"/>
<evidence type="ECO:0000256" key="11">
    <source>
        <dbReference type="ARBA" id="ARBA00023136"/>
    </source>
</evidence>
<dbReference type="PANTHER" id="PTHR45528">
    <property type="entry name" value="SENSOR HISTIDINE KINASE CPXA"/>
    <property type="match status" value="1"/>
</dbReference>
<evidence type="ECO:0000256" key="14">
    <source>
        <dbReference type="SAM" id="Phobius"/>
    </source>
</evidence>
<name>A0A449BBM1_HAPAX</name>
<keyword evidence="18" id="KW-1185">Reference proteome</keyword>
<dbReference type="Pfam" id="PF02518">
    <property type="entry name" value="HATPase_c"/>
    <property type="match status" value="1"/>
</dbReference>
<feature type="transmembrane region" description="Helical" evidence="14">
    <location>
        <begin position="48"/>
        <end position="72"/>
    </location>
</feature>
<gene>
    <name evidence="17" type="primary">phoR_1</name>
    <name evidence="17" type="ORF">NCTC10138_00189</name>
</gene>
<dbReference type="OrthoDB" id="9813151at2"/>
<dbReference type="Gene3D" id="6.10.340.10">
    <property type="match status" value="1"/>
</dbReference>